<comment type="caution">
    <text evidence="8">The sequence shown here is derived from an EMBL/GenBank/DDBJ whole genome shotgun (WGS) entry which is preliminary data.</text>
</comment>
<evidence type="ECO:0000256" key="3">
    <source>
        <dbReference type="ARBA" id="ARBA00022692"/>
    </source>
</evidence>
<keyword evidence="5" id="KW-0406">Ion transport</keyword>
<evidence type="ECO:0000256" key="2">
    <source>
        <dbReference type="ARBA" id="ARBA00022448"/>
    </source>
</evidence>
<dbReference type="AlphaFoldDB" id="A0AB34IDH6"/>
<dbReference type="Proteomes" id="UP001515480">
    <property type="component" value="Unassembled WGS sequence"/>
</dbReference>
<dbReference type="PANTHER" id="PTHR33281:SF20">
    <property type="match status" value="1"/>
</dbReference>
<dbReference type="InterPro" id="IPR044669">
    <property type="entry name" value="YneE/VCCN1/2-like"/>
</dbReference>
<evidence type="ECO:0000256" key="6">
    <source>
        <dbReference type="ARBA" id="ARBA00023136"/>
    </source>
</evidence>
<evidence type="ECO:0000313" key="8">
    <source>
        <dbReference type="EMBL" id="KAL1495575.1"/>
    </source>
</evidence>
<proteinExistence type="predicted"/>
<keyword evidence="2" id="KW-0813">Transport</keyword>
<dbReference type="GO" id="GO:0016020">
    <property type="term" value="C:membrane"/>
    <property type="evidence" value="ECO:0007669"/>
    <property type="project" value="UniProtKB-SubCell"/>
</dbReference>
<accession>A0AB34IDH6</accession>
<dbReference type="PANTHER" id="PTHR33281">
    <property type="entry name" value="UPF0187 PROTEIN YNEE"/>
    <property type="match status" value="1"/>
</dbReference>
<sequence length="565" mass="62929">MGWKSWRGTRRCIRRVRMFVPHQLSIFDIFQIYGSVLPRTVVYGIIGALEGGLLKYYNLSVVQSGKVWIHPYALNIYSVVLGFTLVIRLQISYQRLWEGTTHCHTAASKWADACMQIVAFDEASKDAFSETAFEFRMLMIHYTSLMNACALIDMRADDLVMPGVMPVKLEDPYLFRPNTTVAIVPLASQQSKGKAPEGAGESIAGRMARPANSDGHEFKTCSKRASSVPLQLVLRQRKQMQERLHEDFNSFEAISANENLVVPTSYDSMRRRRERWWGVLVGWGGKAKEWVENSLPRASSAISQLSSKMHGKSGLSRDMSRLRAQRNGSMKKEQGSMSIFSYLSATVFRTANEEVKLELLAGNAFEVVGGVTEAELALLSPIPPSSRAFRVQTWMVRMMTNRLGAGGLAIPPPLLSRTYQVLSDGTAAAMQGRKVAHVEFPFALRQLLAVMITVFLGLAPICIGAFIVSALNEAARELEMPFGLDANDLNLTAYQRDFNEKLAQLLDQTVPELGYIALVNRANSEEAIESTNAVKENHDRESTRFQGEVSTDAHAQLDLSNPYCV</sequence>
<evidence type="ECO:0000256" key="4">
    <source>
        <dbReference type="ARBA" id="ARBA00022989"/>
    </source>
</evidence>
<dbReference type="EMBL" id="JBGBPQ010000032">
    <property type="protein sequence ID" value="KAL1495575.1"/>
    <property type="molecule type" value="Genomic_DNA"/>
</dbReference>
<comment type="subcellular location">
    <subcellularLocation>
        <location evidence="1">Membrane</location>
        <topology evidence="1">Multi-pass membrane protein</topology>
    </subcellularLocation>
</comment>
<organism evidence="8 9">
    <name type="scientific">Prymnesium parvum</name>
    <name type="common">Toxic golden alga</name>
    <dbReference type="NCBI Taxonomy" id="97485"/>
    <lineage>
        <taxon>Eukaryota</taxon>
        <taxon>Haptista</taxon>
        <taxon>Haptophyta</taxon>
        <taxon>Prymnesiophyceae</taxon>
        <taxon>Prymnesiales</taxon>
        <taxon>Prymnesiaceae</taxon>
        <taxon>Prymnesium</taxon>
    </lineage>
</organism>
<evidence type="ECO:0000256" key="1">
    <source>
        <dbReference type="ARBA" id="ARBA00004141"/>
    </source>
</evidence>
<name>A0AB34IDH6_PRYPA</name>
<gene>
    <name evidence="8" type="ORF">AB1Y20_016936</name>
</gene>
<protein>
    <recommendedName>
        <fullName evidence="10">Bestrophin homolog</fullName>
    </recommendedName>
</protein>
<keyword evidence="9" id="KW-1185">Reference proteome</keyword>
<feature type="transmembrane region" description="Helical" evidence="7">
    <location>
        <begin position="447"/>
        <end position="471"/>
    </location>
</feature>
<keyword evidence="3 7" id="KW-0812">Transmembrane</keyword>
<evidence type="ECO:0008006" key="10">
    <source>
        <dbReference type="Google" id="ProtNLM"/>
    </source>
</evidence>
<reference evidence="8 9" key="1">
    <citation type="journal article" date="2024" name="Science">
        <title>Giant polyketide synthase enzymes in the biosynthesis of giant marine polyether toxins.</title>
        <authorList>
            <person name="Fallon T.R."/>
            <person name="Shende V.V."/>
            <person name="Wierzbicki I.H."/>
            <person name="Pendleton A.L."/>
            <person name="Watervoot N.F."/>
            <person name="Auber R.P."/>
            <person name="Gonzalez D.J."/>
            <person name="Wisecaver J.H."/>
            <person name="Moore B.S."/>
        </authorList>
    </citation>
    <scope>NUCLEOTIDE SEQUENCE [LARGE SCALE GENOMIC DNA]</scope>
    <source>
        <strain evidence="8 9">12B1</strain>
    </source>
</reference>
<dbReference type="GO" id="GO:0006811">
    <property type="term" value="P:monoatomic ion transport"/>
    <property type="evidence" value="ECO:0007669"/>
    <property type="project" value="UniProtKB-KW"/>
</dbReference>
<evidence type="ECO:0000313" key="9">
    <source>
        <dbReference type="Proteomes" id="UP001515480"/>
    </source>
</evidence>
<evidence type="ECO:0000256" key="7">
    <source>
        <dbReference type="SAM" id="Phobius"/>
    </source>
</evidence>
<evidence type="ECO:0000256" key="5">
    <source>
        <dbReference type="ARBA" id="ARBA00023065"/>
    </source>
</evidence>
<keyword evidence="4 7" id="KW-1133">Transmembrane helix</keyword>
<keyword evidence="6 7" id="KW-0472">Membrane</keyword>